<proteinExistence type="predicted"/>
<dbReference type="Proteomes" id="UP000680670">
    <property type="component" value="Unassembled WGS sequence"/>
</dbReference>
<keyword evidence="2" id="KW-1185">Reference proteome</keyword>
<sequence length="67" mass="8096">MINISLLNSKYWKSIPVDFRNTFSANYELYEKLDIQPRSTFPWYFDEKIKLGFNMNEKNYSFKGVTN</sequence>
<protein>
    <submittedName>
        <fullName evidence="1">Uncharacterized protein</fullName>
    </submittedName>
</protein>
<evidence type="ECO:0000313" key="1">
    <source>
        <dbReference type="EMBL" id="GIN95956.1"/>
    </source>
</evidence>
<name>A0ABQ4KV92_SIMTE</name>
<gene>
    <name evidence="1" type="ORF">J6TS1_18260</name>
</gene>
<dbReference type="EMBL" id="BORJ01000004">
    <property type="protein sequence ID" value="GIN95956.1"/>
    <property type="molecule type" value="Genomic_DNA"/>
</dbReference>
<accession>A0ABQ4KV92</accession>
<organism evidence="1 2">
    <name type="scientific">Siminovitchia terrae</name>
    <name type="common">Bacillus terrae</name>
    <dbReference type="NCBI Taxonomy" id="1914933"/>
    <lineage>
        <taxon>Bacteria</taxon>
        <taxon>Bacillati</taxon>
        <taxon>Bacillota</taxon>
        <taxon>Bacilli</taxon>
        <taxon>Bacillales</taxon>
        <taxon>Bacillaceae</taxon>
        <taxon>Siminovitchia</taxon>
    </lineage>
</organism>
<reference evidence="1 2" key="1">
    <citation type="submission" date="2021-03" db="EMBL/GenBank/DDBJ databases">
        <title>Antimicrobial resistance genes in bacteria isolated from Japanese honey, and their potential for conferring macrolide and lincosamide resistance in the American foulbrood pathogen Paenibacillus larvae.</title>
        <authorList>
            <person name="Okamoto M."/>
            <person name="Kumagai M."/>
            <person name="Kanamori H."/>
            <person name="Takamatsu D."/>
        </authorList>
    </citation>
    <scope>NUCLEOTIDE SEQUENCE [LARGE SCALE GENOMIC DNA]</scope>
    <source>
        <strain evidence="1 2">J6TS1</strain>
    </source>
</reference>
<evidence type="ECO:0000313" key="2">
    <source>
        <dbReference type="Proteomes" id="UP000680670"/>
    </source>
</evidence>
<comment type="caution">
    <text evidence="1">The sequence shown here is derived from an EMBL/GenBank/DDBJ whole genome shotgun (WGS) entry which is preliminary data.</text>
</comment>